<dbReference type="Proteomes" id="UP000255529">
    <property type="component" value="Unassembled WGS sequence"/>
</dbReference>
<reference evidence="1 2" key="1">
    <citation type="submission" date="2018-06" db="EMBL/GenBank/DDBJ databases">
        <authorList>
            <consortium name="Pathogen Informatics"/>
            <person name="Doyle S."/>
        </authorList>
    </citation>
    <scope>NUCLEOTIDE SEQUENCE [LARGE SCALE GENOMIC DNA]</scope>
    <source>
        <strain evidence="1 2">NCTC11544</strain>
    </source>
</reference>
<protein>
    <submittedName>
        <fullName evidence="1">Uncharacterized protein</fullName>
    </submittedName>
</protein>
<proteinExistence type="predicted"/>
<dbReference type="AlphaFoldDB" id="A0A379YCK1"/>
<gene>
    <name evidence="1" type="ORF">NCTC11544_00046</name>
</gene>
<sequence length="33" mass="4093">MMTRCHYYDGRKLLEFFSNQNEIFDNYLNVKDS</sequence>
<dbReference type="EMBL" id="UGYN01000002">
    <property type="protein sequence ID" value="SUI42917.1"/>
    <property type="molecule type" value="Genomic_DNA"/>
</dbReference>
<organism evidence="1 2">
    <name type="scientific">Serratia quinivorans</name>
    <dbReference type="NCBI Taxonomy" id="137545"/>
    <lineage>
        <taxon>Bacteria</taxon>
        <taxon>Pseudomonadati</taxon>
        <taxon>Pseudomonadota</taxon>
        <taxon>Gammaproteobacteria</taxon>
        <taxon>Enterobacterales</taxon>
        <taxon>Yersiniaceae</taxon>
        <taxon>Serratia</taxon>
    </lineage>
</organism>
<accession>A0A379YCK1</accession>
<evidence type="ECO:0000313" key="1">
    <source>
        <dbReference type="EMBL" id="SUI42917.1"/>
    </source>
</evidence>
<evidence type="ECO:0000313" key="2">
    <source>
        <dbReference type="Proteomes" id="UP000255529"/>
    </source>
</evidence>
<name>A0A379YCK1_9GAMM</name>